<gene>
    <name evidence="2" type="ORF">SDC9_97069</name>
</gene>
<evidence type="ECO:0000313" key="2">
    <source>
        <dbReference type="EMBL" id="MPM50330.1"/>
    </source>
</evidence>
<evidence type="ECO:0000256" key="1">
    <source>
        <dbReference type="SAM" id="Phobius"/>
    </source>
</evidence>
<protein>
    <submittedName>
        <fullName evidence="2">Uncharacterized protein</fullName>
    </submittedName>
</protein>
<accession>A0A645AAW4</accession>
<organism evidence="2">
    <name type="scientific">bioreactor metagenome</name>
    <dbReference type="NCBI Taxonomy" id="1076179"/>
    <lineage>
        <taxon>unclassified sequences</taxon>
        <taxon>metagenomes</taxon>
        <taxon>ecological metagenomes</taxon>
    </lineage>
</organism>
<keyword evidence="1" id="KW-0472">Membrane</keyword>
<name>A0A645AAW4_9ZZZZ</name>
<feature type="transmembrane region" description="Helical" evidence="1">
    <location>
        <begin position="9"/>
        <end position="27"/>
    </location>
</feature>
<dbReference type="AlphaFoldDB" id="A0A645AAW4"/>
<dbReference type="EMBL" id="VSSQ01012920">
    <property type="protein sequence ID" value="MPM50330.1"/>
    <property type="molecule type" value="Genomic_DNA"/>
</dbReference>
<keyword evidence="1" id="KW-1133">Transmembrane helix</keyword>
<sequence>MLGRSGKGGFVRFDLLVIILIWLGWATREIVVDFYTTDYLGLGIVDNLSDGCPDVIARVFPGKPSGVIGRLSSNIPRQV</sequence>
<keyword evidence="1" id="KW-0812">Transmembrane</keyword>
<reference evidence="2" key="1">
    <citation type="submission" date="2019-08" db="EMBL/GenBank/DDBJ databases">
        <authorList>
            <person name="Kucharzyk K."/>
            <person name="Murdoch R.W."/>
            <person name="Higgins S."/>
            <person name="Loffler F."/>
        </authorList>
    </citation>
    <scope>NUCLEOTIDE SEQUENCE</scope>
</reference>
<comment type="caution">
    <text evidence="2">The sequence shown here is derived from an EMBL/GenBank/DDBJ whole genome shotgun (WGS) entry which is preliminary data.</text>
</comment>
<proteinExistence type="predicted"/>